<evidence type="ECO:0000259" key="1">
    <source>
        <dbReference type="Pfam" id="PF12867"/>
    </source>
</evidence>
<accession>A0ABT7XU27</accession>
<evidence type="ECO:0000313" key="2">
    <source>
        <dbReference type="EMBL" id="MDN0077311.1"/>
    </source>
</evidence>
<sequence length="268" mass="30418">MHSRFNSFRLTPLGTQLEKMIDSPERYLEYAALSRVEVPAVAAIVHDLRTLFPEVTDDDIARQFCGAMVAEVMRRQHHDVLRPRGRVPGGYFTYGAVWTAQPVRLSWPDLLEALSAMPQTLAERAKAFSDELVRLRPAVPGFSLLEHVCHLRDLDRDAYLIRFQSMLAESAPTLQRVNGQVWAAERDYHRESLPEALTVFASGRQALVELLRGLDETVRHRIGLFGGITRITLEELAYDLHHHDGEHLIEVEELGMELFGNDGLTRKA</sequence>
<feature type="domain" description="DinB-like" evidence="1">
    <location>
        <begin position="114"/>
        <end position="249"/>
    </location>
</feature>
<gene>
    <name evidence="2" type="ORF">QU481_20980</name>
</gene>
<keyword evidence="3" id="KW-1185">Reference proteome</keyword>
<dbReference type="Proteomes" id="UP001168540">
    <property type="component" value="Unassembled WGS sequence"/>
</dbReference>
<dbReference type="Pfam" id="PF12867">
    <property type="entry name" value="DinB_2"/>
    <property type="match status" value="1"/>
</dbReference>
<evidence type="ECO:0000313" key="3">
    <source>
        <dbReference type="Proteomes" id="UP001168540"/>
    </source>
</evidence>
<proteinExistence type="predicted"/>
<dbReference type="RefSeq" id="WP_289831963.1">
    <property type="nucleotide sequence ID" value="NZ_JAUEDK010000061.1"/>
</dbReference>
<organism evidence="2 3">
    <name type="scientific">Crenobacter oryzisoli</name>
    <dbReference type="NCBI Taxonomy" id="3056844"/>
    <lineage>
        <taxon>Bacteria</taxon>
        <taxon>Pseudomonadati</taxon>
        <taxon>Pseudomonadota</taxon>
        <taxon>Betaproteobacteria</taxon>
        <taxon>Neisseriales</taxon>
        <taxon>Neisseriaceae</taxon>
        <taxon>Crenobacter</taxon>
    </lineage>
</organism>
<protein>
    <submittedName>
        <fullName evidence="2">DinB family protein</fullName>
    </submittedName>
</protein>
<dbReference type="EMBL" id="JAUEDK010000061">
    <property type="protein sequence ID" value="MDN0077311.1"/>
    <property type="molecule type" value="Genomic_DNA"/>
</dbReference>
<dbReference type="Gene3D" id="1.20.120.450">
    <property type="entry name" value="dinb family like domain"/>
    <property type="match status" value="1"/>
</dbReference>
<dbReference type="InterPro" id="IPR034660">
    <property type="entry name" value="DinB/YfiT-like"/>
</dbReference>
<name>A0ABT7XU27_9NEIS</name>
<dbReference type="InterPro" id="IPR024775">
    <property type="entry name" value="DinB-like"/>
</dbReference>
<reference evidence="2" key="1">
    <citation type="submission" date="2023-06" db="EMBL/GenBank/DDBJ databases">
        <authorList>
            <person name="Zhang S."/>
        </authorList>
    </citation>
    <scope>NUCLEOTIDE SEQUENCE</scope>
    <source>
        <strain evidence="2">SG2303</strain>
    </source>
</reference>
<dbReference type="SUPFAM" id="SSF109854">
    <property type="entry name" value="DinB/YfiT-like putative metalloenzymes"/>
    <property type="match status" value="1"/>
</dbReference>
<comment type="caution">
    <text evidence="2">The sequence shown here is derived from an EMBL/GenBank/DDBJ whole genome shotgun (WGS) entry which is preliminary data.</text>
</comment>